<dbReference type="KEGG" id="crq:GCK72_022827"/>
<evidence type="ECO:0000313" key="1">
    <source>
        <dbReference type="EMBL" id="KAF1746373.1"/>
    </source>
</evidence>
<dbReference type="EMBL" id="WUAV01000006">
    <property type="protein sequence ID" value="KAF1746373.1"/>
    <property type="molecule type" value="Genomic_DNA"/>
</dbReference>
<reference evidence="1 2" key="1">
    <citation type="submission" date="2019-12" db="EMBL/GenBank/DDBJ databases">
        <title>Chromosome-level assembly of the Caenorhabditis remanei genome.</title>
        <authorList>
            <person name="Teterina A.A."/>
            <person name="Willis J.H."/>
            <person name="Phillips P.C."/>
        </authorList>
    </citation>
    <scope>NUCLEOTIDE SEQUENCE [LARGE SCALE GENOMIC DNA]</scope>
    <source>
        <strain evidence="1 2">PX506</strain>
        <tissue evidence="1">Whole organism</tissue>
    </source>
</reference>
<dbReference type="CTD" id="78777575"/>
<dbReference type="GeneID" id="78777575"/>
<protein>
    <submittedName>
        <fullName evidence="1">Uncharacterized protein</fullName>
    </submittedName>
</protein>
<sequence length="134" mass="15167">MTSETVNPYNDDVFDDADSKNDATHLASPFNFNKPYEVALCSIIYPTSYDLIAKTLESNGKYENEFSVWYDKQEFKCSIPHCLFDSPLELITILDYTLTNTQLAAPQLGSSFAEVVEVEPGCDQPTHCLKIYVY</sequence>
<proteinExistence type="predicted"/>
<dbReference type="RefSeq" id="XP_053578653.1">
    <property type="nucleotide sequence ID" value="XM_053735087.1"/>
</dbReference>
<gene>
    <name evidence="1" type="ORF">GCK72_022827</name>
</gene>
<evidence type="ECO:0000313" key="2">
    <source>
        <dbReference type="Proteomes" id="UP000483820"/>
    </source>
</evidence>
<organism evidence="1 2">
    <name type="scientific">Caenorhabditis remanei</name>
    <name type="common">Caenorhabditis vulgaris</name>
    <dbReference type="NCBI Taxonomy" id="31234"/>
    <lineage>
        <taxon>Eukaryota</taxon>
        <taxon>Metazoa</taxon>
        <taxon>Ecdysozoa</taxon>
        <taxon>Nematoda</taxon>
        <taxon>Chromadorea</taxon>
        <taxon>Rhabditida</taxon>
        <taxon>Rhabditina</taxon>
        <taxon>Rhabditomorpha</taxon>
        <taxon>Rhabditoidea</taxon>
        <taxon>Rhabditidae</taxon>
        <taxon>Peloderinae</taxon>
        <taxon>Caenorhabditis</taxon>
    </lineage>
</organism>
<dbReference type="AlphaFoldDB" id="A0A6A5FV02"/>
<accession>A0A6A5FV02</accession>
<comment type="caution">
    <text evidence="1">The sequence shown here is derived from an EMBL/GenBank/DDBJ whole genome shotgun (WGS) entry which is preliminary data.</text>
</comment>
<dbReference type="Proteomes" id="UP000483820">
    <property type="component" value="Chromosome X"/>
</dbReference>
<name>A0A6A5FV02_CAERE</name>